<keyword evidence="14 16" id="KW-0472">Membrane</keyword>
<dbReference type="InterPro" id="IPR003661">
    <property type="entry name" value="HisK_dim/P_dom"/>
</dbReference>
<dbReference type="SUPFAM" id="SSF47384">
    <property type="entry name" value="Homodimeric domain of signal transducing histidine kinase"/>
    <property type="match status" value="1"/>
</dbReference>
<keyword evidence="5" id="KW-0997">Cell inner membrane</keyword>
<dbReference type="GO" id="GO:0016301">
    <property type="term" value="F:kinase activity"/>
    <property type="evidence" value="ECO:0007669"/>
    <property type="project" value="UniProtKB-KW"/>
</dbReference>
<comment type="subcellular location">
    <subcellularLocation>
        <location evidence="2">Cell inner membrane</location>
        <topology evidence="2">Multi-pass membrane protein</topology>
    </subcellularLocation>
</comment>
<reference evidence="19 20" key="1">
    <citation type="submission" date="2018-01" db="EMBL/GenBank/DDBJ databases">
        <title>Complete genome sequence of Caulobacter flavus RHGG3.</title>
        <authorList>
            <person name="Yang E."/>
        </authorList>
    </citation>
    <scope>NUCLEOTIDE SEQUENCE [LARGE SCALE GENOMIC DNA]</scope>
    <source>
        <strain evidence="19 20">RHGG3</strain>
    </source>
</reference>
<evidence type="ECO:0000256" key="5">
    <source>
        <dbReference type="ARBA" id="ARBA00022519"/>
    </source>
</evidence>
<evidence type="ECO:0000313" key="19">
    <source>
        <dbReference type="EMBL" id="AYV47339.1"/>
    </source>
</evidence>
<name>A0ABM6ZZD2_9CAUL</name>
<dbReference type="SUPFAM" id="SSF55874">
    <property type="entry name" value="ATPase domain of HSP90 chaperone/DNA topoisomerase II/histidine kinase"/>
    <property type="match status" value="1"/>
</dbReference>
<evidence type="ECO:0000313" key="20">
    <source>
        <dbReference type="Proteomes" id="UP000281192"/>
    </source>
</evidence>
<accession>A0ABM6ZZD2</accession>
<feature type="domain" description="HAMP" evidence="18">
    <location>
        <begin position="235"/>
        <end position="287"/>
    </location>
</feature>
<evidence type="ECO:0000256" key="8">
    <source>
        <dbReference type="ARBA" id="ARBA00022692"/>
    </source>
</evidence>
<dbReference type="Pfam" id="PF00672">
    <property type="entry name" value="HAMP"/>
    <property type="match status" value="1"/>
</dbReference>
<evidence type="ECO:0000259" key="17">
    <source>
        <dbReference type="PROSITE" id="PS50109"/>
    </source>
</evidence>
<evidence type="ECO:0000259" key="18">
    <source>
        <dbReference type="PROSITE" id="PS50885"/>
    </source>
</evidence>
<dbReference type="Pfam" id="PF02518">
    <property type="entry name" value="HATPase_c"/>
    <property type="match status" value="1"/>
</dbReference>
<dbReference type="InterPro" id="IPR003594">
    <property type="entry name" value="HATPase_dom"/>
</dbReference>
<protein>
    <recommendedName>
        <fullName evidence="3">histidine kinase</fullName>
        <ecNumber evidence="3">2.7.13.3</ecNumber>
    </recommendedName>
</protein>
<keyword evidence="11" id="KW-0067">ATP-binding</keyword>
<keyword evidence="6" id="KW-0597">Phosphoprotein</keyword>
<dbReference type="InterPro" id="IPR036097">
    <property type="entry name" value="HisK_dim/P_sf"/>
</dbReference>
<dbReference type="Proteomes" id="UP000281192">
    <property type="component" value="Chromosome"/>
</dbReference>
<feature type="compositionally biased region" description="Pro residues" evidence="15">
    <location>
        <begin position="149"/>
        <end position="163"/>
    </location>
</feature>
<dbReference type="InterPro" id="IPR004358">
    <property type="entry name" value="Sig_transdc_His_kin-like_C"/>
</dbReference>
<evidence type="ECO:0000256" key="4">
    <source>
        <dbReference type="ARBA" id="ARBA00022475"/>
    </source>
</evidence>
<dbReference type="EMBL" id="CP026100">
    <property type="protein sequence ID" value="AYV47339.1"/>
    <property type="molecule type" value="Genomic_DNA"/>
</dbReference>
<dbReference type="InterPro" id="IPR003660">
    <property type="entry name" value="HAMP_dom"/>
</dbReference>
<dbReference type="Pfam" id="PF00512">
    <property type="entry name" value="HisKA"/>
    <property type="match status" value="1"/>
</dbReference>
<evidence type="ECO:0000256" key="15">
    <source>
        <dbReference type="SAM" id="MobiDB-lite"/>
    </source>
</evidence>
<keyword evidence="12 16" id="KW-1133">Transmembrane helix</keyword>
<evidence type="ECO:0000256" key="1">
    <source>
        <dbReference type="ARBA" id="ARBA00000085"/>
    </source>
</evidence>
<comment type="catalytic activity">
    <reaction evidence="1">
        <text>ATP + protein L-histidine = ADP + protein N-phospho-L-histidine.</text>
        <dbReference type="EC" id="2.7.13.3"/>
    </reaction>
</comment>
<keyword evidence="9" id="KW-0547">Nucleotide-binding</keyword>
<dbReference type="InterPro" id="IPR050980">
    <property type="entry name" value="2C_sensor_his_kinase"/>
</dbReference>
<keyword evidence="10 19" id="KW-0418">Kinase</keyword>
<evidence type="ECO:0000256" key="7">
    <source>
        <dbReference type="ARBA" id="ARBA00022679"/>
    </source>
</evidence>
<keyword evidence="4" id="KW-1003">Cell membrane</keyword>
<dbReference type="PROSITE" id="PS50885">
    <property type="entry name" value="HAMP"/>
    <property type="match status" value="1"/>
</dbReference>
<feature type="region of interest" description="Disordered" evidence="15">
    <location>
        <begin position="119"/>
        <end position="163"/>
    </location>
</feature>
<evidence type="ECO:0000256" key="3">
    <source>
        <dbReference type="ARBA" id="ARBA00012438"/>
    </source>
</evidence>
<dbReference type="Gene3D" id="1.10.287.130">
    <property type="match status" value="1"/>
</dbReference>
<evidence type="ECO:0000256" key="16">
    <source>
        <dbReference type="SAM" id="Phobius"/>
    </source>
</evidence>
<keyword evidence="20" id="KW-1185">Reference proteome</keyword>
<dbReference type="PANTHER" id="PTHR44936:SF5">
    <property type="entry name" value="SENSOR HISTIDINE KINASE ENVZ"/>
    <property type="match status" value="1"/>
</dbReference>
<feature type="domain" description="Histidine kinase" evidence="17">
    <location>
        <begin position="295"/>
        <end position="491"/>
    </location>
</feature>
<evidence type="ECO:0000256" key="6">
    <source>
        <dbReference type="ARBA" id="ARBA00022553"/>
    </source>
</evidence>
<dbReference type="EC" id="2.7.13.3" evidence="3"/>
<feature type="transmembrane region" description="Helical" evidence="16">
    <location>
        <begin position="13"/>
        <end position="39"/>
    </location>
</feature>
<dbReference type="InterPro" id="IPR036890">
    <property type="entry name" value="HATPase_C_sf"/>
</dbReference>
<evidence type="ECO:0000256" key="12">
    <source>
        <dbReference type="ARBA" id="ARBA00022989"/>
    </source>
</evidence>
<evidence type="ECO:0000256" key="2">
    <source>
        <dbReference type="ARBA" id="ARBA00004429"/>
    </source>
</evidence>
<keyword evidence="13" id="KW-0902">Two-component regulatory system</keyword>
<proteinExistence type="predicted"/>
<keyword evidence="8 16" id="KW-0812">Transmembrane</keyword>
<gene>
    <name evidence="19" type="ORF">C1707_14320</name>
</gene>
<dbReference type="PANTHER" id="PTHR44936">
    <property type="entry name" value="SENSOR PROTEIN CREC"/>
    <property type="match status" value="1"/>
</dbReference>
<evidence type="ECO:0000256" key="13">
    <source>
        <dbReference type="ARBA" id="ARBA00023012"/>
    </source>
</evidence>
<dbReference type="RefSeq" id="WP_123170757.1">
    <property type="nucleotide sequence ID" value="NZ_CP026100.1"/>
</dbReference>
<feature type="compositionally biased region" description="Pro residues" evidence="15">
    <location>
        <begin position="125"/>
        <end position="143"/>
    </location>
</feature>
<dbReference type="Gene3D" id="3.30.565.10">
    <property type="entry name" value="Histidine kinase-like ATPase, C-terminal domain"/>
    <property type="match status" value="1"/>
</dbReference>
<dbReference type="InterPro" id="IPR005467">
    <property type="entry name" value="His_kinase_dom"/>
</dbReference>
<dbReference type="PRINTS" id="PR00344">
    <property type="entry name" value="BCTRLSENSOR"/>
</dbReference>
<evidence type="ECO:0000256" key="9">
    <source>
        <dbReference type="ARBA" id="ARBA00022741"/>
    </source>
</evidence>
<sequence>MKFAVPGRGGAPLFAQALGLALVTLVATILICVAVVFNVPPPPPELYKLSEISRALKTGQTVHPRDGRPLIVRHRASIKPDGEDSQRRAEFKAAIGRELNVPVDRISIRTENGPRFFVRTARQKGPPPPPPGPNGPRPGPGGPEGPAGPGGPPPPGAAGPLPPRAQILADRIAAVMRDEPFLFGDFELGIRQADGRWLVVGPKFTVLRDTWQVRILLILALSVVAVSPLAWLFARRLAGPITAFAAAAERLGRDPRAPPLSLSGSAEVAAAANAFNEMQERLRRYVEDRTAMIGAVAHDLRTPLTRLRFRIETTPEDVRSKLESDIDQMEAMISATLAFVRDTSRPAERTKLELASLLESVMDEAAETGGDATAEESEKIVIEGDPIALKRLVTNLVENALKYGGAARGRVYRQAGSAILEIDDDGPGVPSAELDRVFEPFFRGEPSRNRETGGIGLGLAVVRSLARAHGGDVALLNRPEGGLRARVTLPA</sequence>
<evidence type="ECO:0000256" key="10">
    <source>
        <dbReference type="ARBA" id="ARBA00022777"/>
    </source>
</evidence>
<dbReference type="SMART" id="SM00388">
    <property type="entry name" value="HisKA"/>
    <property type="match status" value="1"/>
</dbReference>
<evidence type="ECO:0000256" key="14">
    <source>
        <dbReference type="ARBA" id="ARBA00023136"/>
    </source>
</evidence>
<dbReference type="CDD" id="cd00082">
    <property type="entry name" value="HisKA"/>
    <property type="match status" value="1"/>
</dbReference>
<dbReference type="SMART" id="SM00387">
    <property type="entry name" value="HATPase_c"/>
    <property type="match status" value="1"/>
</dbReference>
<evidence type="ECO:0000256" key="11">
    <source>
        <dbReference type="ARBA" id="ARBA00022840"/>
    </source>
</evidence>
<dbReference type="PROSITE" id="PS50109">
    <property type="entry name" value="HIS_KIN"/>
    <property type="match status" value="1"/>
</dbReference>
<keyword evidence="7" id="KW-0808">Transferase</keyword>
<feature type="transmembrane region" description="Helical" evidence="16">
    <location>
        <begin position="213"/>
        <end position="234"/>
    </location>
</feature>
<dbReference type="SMART" id="SM00304">
    <property type="entry name" value="HAMP"/>
    <property type="match status" value="1"/>
</dbReference>
<organism evidence="19 20">
    <name type="scientific">Caulobacter flavus</name>
    <dbReference type="NCBI Taxonomy" id="1679497"/>
    <lineage>
        <taxon>Bacteria</taxon>
        <taxon>Pseudomonadati</taxon>
        <taxon>Pseudomonadota</taxon>
        <taxon>Alphaproteobacteria</taxon>
        <taxon>Caulobacterales</taxon>
        <taxon>Caulobacteraceae</taxon>
        <taxon>Caulobacter</taxon>
    </lineage>
</organism>
<dbReference type="CDD" id="cd00075">
    <property type="entry name" value="HATPase"/>
    <property type="match status" value="1"/>
</dbReference>